<organism evidence="2 3">
    <name type="scientific">Micromonospora sonneratiae</name>
    <dbReference type="NCBI Taxonomy" id="1184706"/>
    <lineage>
        <taxon>Bacteria</taxon>
        <taxon>Bacillati</taxon>
        <taxon>Actinomycetota</taxon>
        <taxon>Actinomycetes</taxon>
        <taxon>Micromonosporales</taxon>
        <taxon>Micromonosporaceae</taxon>
        <taxon>Micromonospora</taxon>
    </lineage>
</organism>
<gene>
    <name evidence="2" type="ORF">ACFQ4H_02935</name>
</gene>
<dbReference type="GO" id="GO:0052621">
    <property type="term" value="F:diguanylate cyclase activity"/>
    <property type="evidence" value="ECO:0007669"/>
    <property type="project" value="UniProtKB-EC"/>
</dbReference>
<dbReference type="PROSITE" id="PS50887">
    <property type="entry name" value="GGDEF"/>
    <property type="match status" value="1"/>
</dbReference>
<keyword evidence="2" id="KW-0548">Nucleotidyltransferase</keyword>
<dbReference type="InterPro" id="IPR043128">
    <property type="entry name" value="Rev_trsase/Diguanyl_cyclase"/>
</dbReference>
<dbReference type="NCBIfam" id="TIGR00254">
    <property type="entry name" value="GGDEF"/>
    <property type="match status" value="1"/>
</dbReference>
<dbReference type="Pfam" id="PF00990">
    <property type="entry name" value="GGDEF"/>
    <property type="match status" value="1"/>
</dbReference>
<name>A0ABW3Y832_9ACTN</name>
<dbReference type="SMART" id="SM00267">
    <property type="entry name" value="GGDEF"/>
    <property type="match status" value="1"/>
</dbReference>
<keyword evidence="2" id="KW-0808">Transferase</keyword>
<dbReference type="EC" id="2.7.7.65" evidence="2"/>
<dbReference type="RefSeq" id="WP_377566613.1">
    <property type="nucleotide sequence ID" value="NZ_JBHTMP010000002.1"/>
</dbReference>
<evidence type="ECO:0000313" key="3">
    <source>
        <dbReference type="Proteomes" id="UP001597260"/>
    </source>
</evidence>
<proteinExistence type="predicted"/>
<dbReference type="CDD" id="cd01949">
    <property type="entry name" value="GGDEF"/>
    <property type="match status" value="1"/>
</dbReference>
<dbReference type="InterPro" id="IPR000160">
    <property type="entry name" value="GGDEF_dom"/>
</dbReference>
<sequence>MRTTLAAAALGLAATAGWLTARHTYRTRLADARHSATHDPLTGALNRAGLLADADRLIDAAARERRPVVVALVDLVGFKAVNDRHGHDAGDHILTTIAARLAGIAGPAGLASRLGGDEFAIVTTGPAPRLADADVWLAGWLPHIHARLTTPVTHHGQPLAVGATIGAALADPGQPIGVWLSTADRAMYAAREQRTTTAVAAPADQTPASRPGVRVRDLARPTSRLAAVRLAA</sequence>
<evidence type="ECO:0000313" key="2">
    <source>
        <dbReference type="EMBL" id="MFD1320040.1"/>
    </source>
</evidence>
<dbReference type="InterPro" id="IPR029787">
    <property type="entry name" value="Nucleotide_cyclase"/>
</dbReference>
<keyword evidence="3" id="KW-1185">Reference proteome</keyword>
<dbReference type="InterPro" id="IPR052155">
    <property type="entry name" value="Biofilm_reg_signaling"/>
</dbReference>
<evidence type="ECO:0000259" key="1">
    <source>
        <dbReference type="PROSITE" id="PS50887"/>
    </source>
</evidence>
<dbReference type="Gene3D" id="3.30.70.270">
    <property type="match status" value="1"/>
</dbReference>
<dbReference type="Proteomes" id="UP001597260">
    <property type="component" value="Unassembled WGS sequence"/>
</dbReference>
<dbReference type="SUPFAM" id="SSF55073">
    <property type="entry name" value="Nucleotide cyclase"/>
    <property type="match status" value="1"/>
</dbReference>
<feature type="domain" description="GGDEF" evidence="1">
    <location>
        <begin position="66"/>
        <end position="202"/>
    </location>
</feature>
<dbReference type="PANTHER" id="PTHR44757:SF2">
    <property type="entry name" value="BIOFILM ARCHITECTURE MAINTENANCE PROTEIN MBAA"/>
    <property type="match status" value="1"/>
</dbReference>
<accession>A0ABW3Y832</accession>
<protein>
    <submittedName>
        <fullName evidence="2">GGDEF domain-containing protein</fullName>
        <ecNumber evidence="2">2.7.7.65</ecNumber>
    </submittedName>
</protein>
<comment type="caution">
    <text evidence="2">The sequence shown here is derived from an EMBL/GenBank/DDBJ whole genome shotgun (WGS) entry which is preliminary data.</text>
</comment>
<dbReference type="EMBL" id="JBHTMP010000002">
    <property type="protein sequence ID" value="MFD1320040.1"/>
    <property type="molecule type" value="Genomic_DNA"/>
</dbReference>
<reference evidence="3" key="1">
    <citation type="journal article" date="2019" name="Int. J. Syst. Evol. Microbiol.">
        <title>The Global Catalogue of Microorganisms (GCM) 10K type strain sequencing project: providing services to taxonomists for standard genome sequencing and annotation.</title>
        <authorList>
            <consortium name="The Broad Institute Genomics Platform"/>
            <consortium name="The Broad Institute Genome Sequencing Center for Infectious Disease"/>
            <person name="Wu L."/>
            <person name="Ma J."/>
        </authorList>
    </citation>
    <scope>NUCLEOTIDE SEQUENCE [LARGE SCALE GENOMIC DNA]</scope>
    <source>
        <strain evidence="3">JCM 31037</strain>
    </source>
</reference>
<dbReference type="PANTHER" id="PTHR44757">
    <property type="entry name" value="DIGUANYLATE CYCLASE DGCP"/>
    <property type="match status" value="1"/>
</dbReference>